<sequence length="150" mass="16758">MFTNLLLFILCLMAGNRSPANGNEAGCQYYYSKLLKKNIYTTLEIEPEFPGGSAAYVRFLNKNLRISVDTLVDVTSLPMPKMKFIVETYGQIIAPCIDGKNDTTQLNALEKDALEFIKKMPKWVPGMCGGKVVAAEVNRPLAICIKWETE</sequence>
<proteinExistence type="predicted"/>
<name>A0A1V9FMP3_9BACT</name>
<evidence type="ECO:0008006" key="3">
    <source>
        <dbReference type="Google" id="ProtNLM"/>
    </source>
</evidence>
<dbReference type="AlphaFoldDB" id="A0A1V9FMP3"/>
<reference evidence="1 2" key="1">
    <citation type="submission" date="2016-03" db="EMBL/GenBank/DDBJ databases">
        <title>Niastella vici sp. nov., isolated from farmland soil.</title>
        <authorList>
            <person name="Chen L."/>
            <person name="Wang D."/>
            <person name="Yang S."/>
            <person name="Wang G."/>
        </authorList>
    </citation>
    <scope>NUCLEOTIDE SEQUENCE [LARGE SCALE GENOMIC DNA]</scope>
    <source>
        <strain evidence="1 2">DJ57</strain>
    </source>
</reference>
<gene>
    <name evidence="1" type="ORF">A3860_36635</name>
</gene>
<protein>
    <recommendedName>
        <fullName evidence="3">TonB C-terminal domain-containing protein</fullName>
    </recommendedName>
</protein>
<comment type="caution">
    <text evidence="1">The sequence shown here is derived from an EMBL/GenBank/DDBJ whole genome shotgun (WGS) entry which is preliminary data.</text>
</comment>
<dbReference type="STRING" id="1703345.A3860_36635"/>
<accession>A0A1V9FMP3</accession>
<dbReference type="EMBL" id="LVYD01000075">
    <property type="protein sequence ID" value="OQP59610.1"/>
    <property type="molecule type" value="Genomic_DNA"/>
</dbReference>
<evidence type="ECO:0000313" key="2">
    <source>
        <dbReference type="Proteomes" id="UP000192796"/>
    </source>
</evidence>
<organism evidence="1 2">
    <name type="scientific">Niastella vici</name>
    <dbReference type="NCBI Taxonomy" id="1703345"/>
    <lineage>
        <taxon>Bacteria</taxon>
        <taxon>Pseudomonadati</taxon>
        <taxon>Bacteroidota</taxon>
        <taxon>Chitinophagia</taxon>
        <taxon>Chitinophagales</taxon>
        <taxon>Chitinophagaceae</taxon>
        <taxon>Niastella</taxon>
    </lineage>
</organism>
<keyword evidence="2" id="KW-1185">Reference proteome</keyword>
<evidence type="ECO:0000313" key="1">
    <source>
        <dbReference type="EMBL" id="OQP59610.1"/>
    </source>
</evidence>
<dbReference type="Proteomes" id="UP000192796">
    <property type="component" value="Unassembled WGS sequence"/>
</dbReference>